<evidence type="ECO:0000313" key="1">
    <source>
        <dbReference type="EMBL" id="SAL88880.1"/>
    </source>
</evidence>
<gene>
    <name evidence="1" type="ORF">AWB67_07675</name>
</gene>
<dbReference type="EMBL" id="FCOL02000621">
    <property type="protein sequence ID" value="SAL88880.1"/>
    <property type="molecule type" value="Genomic_DNA"/>
</dbReference>
<name>A0A158L764_9BURK</name>
<accession>A0A158L764</accession>
<sequence>MAIWMVTASTMRRSSGGLKRLPSVVPRVVPLVVVRRGVVSTIGGSSRPSAVSASMLFRIASASSSRPFDSSQRGDSGIFLRSTQTPIAPMPTNANIARQPIAGMIR</sequence>
<proteinExistence type="predicted"/>
<organism evidence="1 2">
    <name type="scientific">Caballeronia terrestris</name>
    <dbReference type="NCBI Taxonomy" id="1226301"/>
    <lineage>
        <taxon>Bacteria</taxon>
        <taxon>Pseudomonadati</taxon>
        <taxon>Pseudomonadota</taxon>
        <taxon>Betaproteobacteria</taxon>
        <taxon>Burkholderiales</taxon>
        <taxon>Burkholderiaceae</taxon>
        <taxon>Caballeronia</taxon>
    </lineage>
</organism>
<keyword evidence="2" id="KW-1185">Reference proteome</keyword>
<comment type="caution">
    <text evidence="1">The sequence shown here is derived from an EMBL/GenBank/DDBJ whole genome shotgun (WGS) entry which is preliminary data.</text>
</comment>
<evidence type="ECO:0000313" key="2">
    <source>
        <dbReference type="Proteomes" id="UP000054925"/>
    </source>
</evidence>
<reference evidence="1" key="1">
    <citation type="submission" date="2016-01" db="EMBL/GenBank/DDBJ databases">
        <authorList>
            <person name="Peeters C."/>
        </authorList>
    </citation>
    <scope>NUCLEOTIDE SEQUENCE [LARGE SCALE GENOMIC DNA]</scope>
    <source>
        <strain evidence="1">LMG 22937</strain>
    </source>
</reference>
<protein>
    <submittedName>
        <fullName evidence="1">Uncharacterized protein</fullName>
    </submittedName>
</protein>
<dbReference type="Proteomes" id="UP000054925">
    <property type="component" value="Unassembled WGS sequence"/>
</dbReference>
<dbReference type="AlphaFoldDB" id="A0A158L764"/>